<dbReference type="OrthoDB" id="343582at2759"/>
<dbReference type="InterPro" id="IPR045154">
    <property type="entry name" value="PCF11-like"/>
</dbReference>
<dbReference type="GO" id="GO:0031124">
    <property type="term" value="P:mRNA 3'-end processing"/>
    <property type="evidence" value="ECO:0007669"/>
    <property type="project" value="InterPro"/>
</dbReference>
<dbReference type="GO" id="GO:0005737">
    <property type="term" value="C:cytoplasm"/>
    <property type="evidence" value="ECO:0007669"/>
    <property type="project" value="TreeGrafter"/>
</dbReference>
<feature type="compositionally biased region" description="Low complexity" evidence="1">
    <location>
        <begin position="220"/>
        <end position="229"/>
    </location>
</feature>
<dbReference type="Pfam" id="PF04818">
    <property type="entry name" value="CID"/>
    <property type="match status" value="1"/>
</dbReference>
<protein>
    <recommendedName>
        <fullName evidence="2">CID domain-containing protein</fullName>
    </recommendedName>
</protein>
<sequence>MSYESSATEVAEDYRQALEDLTTNVRFEISNLTMIAREQTEHAQVISEVLQDHILKAPAHKKLPALYVLDSIVKNVGTPYTLFFGAKLYQTFMEAYAAVDGQVRRKMDEMLRTWKEPVPGSLDKRPVFASEVTAPIESALIKARTSALQAQQGRPAGRGRPAAAPYRETPTPPGMRPGSNQPMPYGQPPPMPQASGNRPPSAPLPHHPQMAPYAPPPPSYSAQPSAAPGPYQPPPQMPYGAGLSGPPQAAGINKDSLDQDIQKLIDASKLEFAQNPHDHSIQQRLKALLDVQSLLQHQNLPQDQLVLIKNQVADLAVKVRPFSAQSSTPTATTVPHHPPPPPAAPVVPSGLPQQQAGVTLDALLGQGALAALLSRQSATPQLSTPPPPPHASMAIRSPPPQRAEPQRQPSAPPATDPMALLAGLRQAGILRGAAPSATPTPAAPAPAAPAPVPPPGMPMIPPGFLPPNIASLLASGQLPPIPPLGGMSGNQLDAAALKQQFQPHLIPSLFEQLGPQCTQCGRRFKTDDEGRKKKMAHMDWHFKAHQRLAEAEKRGQHRSWYVDNNDWLKSREAIDVDHVATADKSSSSPGRGKKEAKPRYIPVPDASSGINSKCPICQEKFENKWLETAQEWVWLDTTLVGNRAYHFSCHSEATQARESTPVYTKRAPEPSHGKKRKAEGDQKPFRGKMKKDKDKDTVKWPKAELDY</sequence>
<gene>
    <name evidence="3" type="ORF">CNYM01_06351</name>
</gene>
<dbReference type="EMBL" id="JEMN01001144">
    <property type="protein sequence ID" value="KXH46599.1"/>
    <property type="molecule type" value="Genomic_DNA"/>
</dbReference>
<dbReference type="InterPro" id="IPR054127">
    <property type="entry name" value="Pcf11_C"/>
</dbReference>
<comment type="caution">
    <text evidence="3">The sequence shown here is derived from an EMBL/GenBank/DDBJ whole genome shotgun (WGS) entry which is preliminary data.</text>
</comment>
<dbReference type="Gene3D" id="1.25.40.90">
    <property type="match status" value="1"/>
</dbReference>
<feature type="compositionally biased region" description="Basic and acidic residues" evidence="1">
    <location>
        <begin position="691"/>
        <end position="707"/>
    </location>
</feature>
<feature type="region of interest" description="Disordered" evidence="1">
    <location>
        <begin position="145"/>
        <end position="246"/>
    </location>
</feature>
<dbReference type="FunFam" id="1.25.40.90:FF:000016">
    <property type="entry name" value="mRNA cleavage factor complex component Pcf11"/>
    <property type="match status" value="1"/>
</dbReference>
<dbReference type="AlphaFoldDB" id="A0A135TER1"/>
<feature type="compositionally biased region" description="Basic and acidic residues" evidence="1">
    <location>
        <begin position="666"/>
        <end position="684"/>
    </location>
</feature>
<feature type="compositionally biased region" description="Low complexity" evidence="1">
    <location>
        <begin position="149"/>
        <end position="165"/>
    </location>
</feature>
<accession>A0A135TER1</accession>
<dbReference type="GO" id="GO:0005849">
    <property type="term" value="C:mRNA cleavage factor complex"/>
    <property type="evidence" value="ECO:0007669"/>
    <property type="project" value="InterPro"/>
</dbReference>
<feature type="region of interest" description="Disordered" evidence="1">
    <location>
        <begin position="377"/>
        <end position="417"/>
    </location>
</feature>
<dbReference type="InterPro" id="IPR006569">
    <property type="entry name" value="CID_dom"/>
</dbReference>
<keyword evidence="4" id="KW-1185">Reference proteome</keyword>
<feature type="compositionally biased region" description="Pro residues" evidence="1">
    <location>
        <begin position="336"/>
        <end position="345"/>
    </location>
</feature>
<feature type="region of interest" description="Disordered" evidence="1">
    <location>
        <begin position="579"/>
        <end position="604"/>
    </location>
</feature>
<name>A0A135TER1_9PEZI</name>
<dbReference type="InterPro" id="IPR008942">
    <property type="entry name" value="ENTH_VHS"/>
</dbReference>
<dbReference type="SUPFAM" id="SSF48464">
    <property type="entry name" value="ENTH/VHS domain"/>
    <property type="match status" value="1"/>
</dbReference>
<feature type="region of interest" description="Disordered" evidence="1">
    <location>
        <begin position="324"/>
        <end position="351"/>
    </location>
</feature>
<dbReference type="InterPro" id="IPR047415">
    <property type="entry name" value="Pcf11_CID"/>
</dbReference>
<feature type="region of interest" description="Disordered" evidence="1">
    <location>
        <begin position="656"/>
        <end position="707"/>
    </location>
</feature>
<feature type="domain" description="CID" evidence="2">
    <location>
        <begin position="6"/>
        <end position="144"/>
    </location>
</feature>
<dbReference type="Pfam" id="PF11526">
    <property type="entry name" value="Pfc11_Clp1_ID"/>
    <property type="match status" value="1"/>
</dbReference>
<dbReference type="PROSITE" id="PS51391">
    <property type="entry name" value="CID"/>
    <property type="match status" value="1"/>
</dbReference>
<dbReference type="GO" id="GO:0000993">
    <property type="term" value="F:RNA polymerase II complex binding"/>
    <property type="evidence" value="ECO:0007669"/>
    <property type="project" value="InterPro"/>
</dbReference>
<dbReference type="PANTHER" id="PTHR15921:SF3">
    <property type="entry name" value="PRE-MRNA CLEAVAGE COMPLEX 2 PROTEIN PCF11"/>
    <property type="match status" value="1"/>
</dbReference>
<evidence type="ECO:0000313" key="3">
    <source>
        <dbReference type="EMBL" id="KXH46599.1"/>
    </source>
</evidence>
<dbReference type="InterPro" id="IPR021605">
    <property type="entry name" value="Pcf11_Clp1-ID"/>
</dbReference>
<dbReference type="PANTHER" id="PTHR15921">
    <property type="entry name" value="PRE-MRNA CLEAVAGE COMPLEX II"/>
    <property type="match status" value="1"/>
</dbReference>
<proteinExistence type="predicted"/>
<reference evidence="3 4" key="1">
    <citation type="submission" date="2014-02" db="EMBL/GenBank/DDBJ databases">
        <title>The genome sequence of Colletotrichum nymphaeae SA-01.</title>
        <authorList>
            <person name="Baroncelli R."/>
            <person name="Thon M.R."/>
        </authorList>
    </citation>
    <scope>NUCLEOTIDE SEQUENCE [LARGE SCALE GENOMIC DNA]</scope>
    <source>
        <strain evidence="3 4">SA-01</strain>
    </source>
</reference>
<dbReference type="GO" id="GO:0003729">
    <property type="term" value="F:mRNA binding"/>
    <property type="evidence" value="ECO:0007669"/>
    <property type="project" value="InterPro"/>
</dbReference>
<dbReference type="CDD" id="cd16982">
    <property type="entry name" value="CID_Pcf11"/>
    <property type="match status" value="1"/>
</dbReference>
<dbReference type="GO" id="GO:0006369">
    <property type="term" value="P:termination of RNA polymerase II transcription"/>
    <property type="evidence" value="ECO:0007669"/>
    <property type="project" value="InterPro"/>
</dbReference>
<dbReference type="Pfam" id="PF21936">
    <property type="entry name" value="Pcf11_C"/>
    <property type="match status" value="1"/>
</dbReference>
<dbReference type="SMART" id="SM00582">
    <property type="entry name" value="RPR"/>
    <property type="match status" value="1"/>
</dbReference>
<evidence type="ECO:0000259" key="2">
    <source>
        <dbReference type="PROSITE" id="PS51391"/>
    </source>
</evidence>
<evidence type="ECO:0000313" key="4">
    <source>
        <dbReference type="Proteomes" id="UP000070054"/>
    </source>
</evidence>
<evidence type="ECO:0000256" key="1">
    <source>
        <dbReference type="SAM" id="MobiDB-lite"/>
    </source>
</evidence>
<dbReference type="Proteomes" id="UP000070054">
    <property type="component" value="Unassembled WGS sequence"/>
</dbReference>
<organism evidence="3 4">
    <name type="scientific">Colletotrichum nymphaeae SA-01</name>
    <dbReference type="NCBI Taxonomy" id="1460502"/>
    <lineage>
        <taxon>Eukaryota</taxon>
        <taxon>Fungi</taxon>
        <taxon>Dikarya</taxon>
        <taxon>Ascomycota</taxon>
        <taxon>Pezizomycotina</taxon>
        <taxon>Sordariomycetes</taxon>
        <taxon>Hypocreomycetidae</taxon>
        <taxon>Glomerellales</taxon>
        <taxon>Glomerellaceae</taxon>
        <taxon>Colletotrichum</taxon>
        <taxon>Colletotrichum acutatum species complex</taxon>
    </lineage>
</organism>